<dbReference type="PROSITE" id="PS51085">
    <property type="entry name" value="2FE2S_FER_2"/>
    <property type="match status" value="1"/>
</dbReference>
<keyword evidence="1" id="KW-0001">2Fe-2S</keyword>
<dbReference type="SUPFAM" id="SSF47741">
    <property type="entry name" value="CO dehydrogenase ISP C-domain like"/>
    <property type="match status" value="1"/>
</dbReference>
<dbReference type="InterPro" id="IPR006058">
    <property type="entry name" value="2Fe2S_fd_BS"/>
</dbReference>
<dbReference type="CDD" id="cd00207">
    <property type="entry name" value="fer2"/>
    <property type="match status" value="1"/>
</dbReference>
<dbReference type="InterPro" id="IPR001041">
    <property type="entry name" value="2Fe-2S_ferredoxin-type"/>
</dbReference>
<dbReference type="PANTHER" id="PTHR44379:SF5">
    <property type="entry name" value="OXIDOREDUCTASE WITH IRON-SULFUR SUBUNIT"/>
    <property type="match status" value="1"/>
</dbReference>
<dbReference type="InterPro" id="IPR012675">
    <property type="entry name" value="Beta-grasp_dom_sf"/>
</dbReference>
<evidence type="ECO:0000313" key="7">
    <source>
        <dbReference type="EMBL" id="MFD1236401.1"/>
    </source>
</evidence>
<dbReference type="InterPro" id="IPR002888">
    <property type="entry name" value="2Fe-2S-bd"/>
</dbReference>
<keyword evidence="2" id="KW-0479">Metal-binding</keyword>
<evidence type="ECO:0000256" key="2">
    <source>
        <dbReference type="ARBA" id="ARBA00022723"/>
    </source>
</evidence>
<evidence type="ECO:0000259" key="6">
    <source>
        <dbReference type="PROSITE" id="PS51085"/>
    </source>
</evidence>
<evidence type="ECO:0000256" key="3">
    <source>
        <dbReference type="ARBA" id="ARBA00023002"/>
    </source>
</evidence>
<protein>
    <submittedName>
        <fullName evidence="7">(2Fe-2S)-binding protein</fullName>
    </submittedName>
</protein>
<dbReference type="InterPro" id="IPR051452">
    <property type="entry name" value="Diverse_Oxidoreductases"/>
</dbReference>
<dbReference type="EMBL" id="JBHTMB010000222">
    <property type="protein sequence ID" value="MFD1236401.1"/>
    <property type="molecule type" value="Genomic_DNA"/>
</dbReference>
<comment type="caution">
    <text evidence="7">The sequence shown here is derived from an EMBL/GenBank/DDBJ whole genome shotgun (WGS) entry which is preliminary data.</text>
</comment>
<name>A0ABW3VMR8_9PSEU</name>
<proteinExistence type="predicted"/>
<dbReference type="Gene3D" id="1.10.150.120">
    <property type="entry name" value="[2Fe-2S]-binding domain"/>
    <property type="match status" value="1"/>
</dbReference>
<keyword evidence="8" id="KW-1185">Reference proteome</keyword>
<feature type="domain" description="2Fe-2S ferredoxin-type" evidence="6">
    <location>
        <begin position="13"/>
        <end position="89"/>
    </location>
</feature>
<dbReference type="Pfam" id="PF00111">
    <property type="entry name" value="Fer2"/>
    <property type="match status" value="1"/>
</dbReference>
<dbReference type="InterPro" id="IPR036010">
    <property type="entry name" value="2Fe-2S_ferredoxin-like_sf"/>
</dbReference>
<sequence>MSETTSTAAPEKVRVRLTVNGTSHDLLVEPRTLLADLLRGDLGLTGTHLGCEQGVCGSCTVLVDGTATRSCLVFAAQLDGATVRTVESLGGVDGSLHPIQRAFHENHGLQCGFCTPGMLMGTCELLERTTEPDPDDVREALGGNLCRCTGYQNIVKSVCAAGRALAAERNGAQV</sequence>
<accession>A0ABW3VMR8</accession>
<dbReference type="PANTHER" id="PTHR44379">
    <property type="entry name" value="OXIDOREDUCTASE WITH IRON-SULFUR SUBUNIT"/>
    <property type="match status" value="1"/>
</dbReference>
<keyword evidence="3" id="KW-0560">Oxidoreductase</keyword>
<dbReference type="InterPro" id="IPR036884">
    <property type="entry name" value="2Fe-2S-bd_dom_sf"/>
</dbReference>
<dbReference type="SUPFAM" id="SSF54292">
    <property type="entry name" value="2Fe-2S ferredoxin-like"/>
    <property type="match status" value="1"/>
</dbReference>
<evidence type="ECO:0000256" key="1">
    <source>
        <dbReference type="ARBA" id="ARBA00022714"/>
    </source>
</evidence>
<evidence type="ECO:0000256" key="4">
    <source>
        <dbReference type="ARBA" id="ARBA00023004"/>
    </source>
</evidence>
<keyword evidence="4" id="KW-0408">Iron</keyword>
<organism evidence="7 8">
    <name type="scientific">Pseudonocardia benzenivorans</name>
    <dbReference type="NCBI Taxonomy" id="228005"/>
    <lineage>
        <taxon>Bacteria</taxon>
        <taxon>Bacillati</taxon>
        <taxon>Actinomycetota</taxon>
        <taxon>Actinomycetes</taxon>
        <taxon>Pseudonocardiales</taxon>
        <taxon>Pseudonocardiaceae</taxon>
        <taxon>Pseudonocardia</taxon>
    </lineage>
</organism>
<reference evidence="8" key="1">
    <citation type="journal article" date="2019" name="Int. J. Syst. Evol. Microbiol.">
        <title>The Global Catalogue of Microorganisms (GCM) 10K type strain sequencing project: providing services to taxonomists for standard genome sequencing and annotation.</title>
        <authorList>
            <consortium name="The Broad Institute Genomics Platform"/>
            <consortium name="The Broad Institute Genome Sequencing Center for Infectious Disease"/>
            <person name="Wu L."/>
            <person name="Ma J."/>
        </authorList>
    </citation>
    <scope>NUCLEOTIDE SEQUENCE [LARGE SCALE GENOMIC DNA]</scope>
    <source>
        <strain evidence="8">CCUG 49018</strain>
    </source>
</reference>
<gene>
    <name evidence="7" type="ORF">ACFQ34_24190</name>
</gene>
<dbReference type="Gene3D" id="3.10.20.30">
    <property type="match status" value="1"/>
</dbReference>
<keyword evidence="5" id="KW-0411">Iron-sulfur</keyword>
<dbReference type="RefSeq" id="WP_013674627.1">
    <property type="nucleotide sequence ID" value="NZ_BAABKS010000005.1"/>
</dbReference>
<dbReference type="PROSITE" id="PS00197">
    <property type="entry name" value="2FE2S_FER_1"/>
    <property type="match status" value="1"/>
</dbReference>
<dbReference type="Pfam" id="PF01799">
    <property type="entry name" value="Fer2_2"/>
    <property type="match status" value="1"/>
</dbReference>
<dbReference type="Proteomes" id="UP001597182">
    <property type="component" value="Unassembled WGS sequence"/>
</dbReference>
<evidence type="ECO:0000313" key="8">
    <source>
        <dbReference type="Proteomes" id="UP001597182"/>
    </source>
</evidence>
<evidence type="ECO:0000256" key="5">
    <source>
        <dbReference type="ARBA" id="ARBA00023014"/>
    </source>
</evidence>